<name>A0A5M3X160_9ACTN</name>
<dbReference type="Gene3D" id="2.170.150.40">
    <property type="entry name" value="Domain of unknown function (DUF427)"/>
    <property type="match status" value="2"/>
</dbReference>
<accession>A0A5M3X160</accession>
<evidence type="ECO:0000313" key="2">
    <source>
        <dbReference type="EMBL" id="GES14730.1"/>
    </source>
</evidence>
<dbReference type="OrthoDB" id="285364at2"/>
<dbReference type="PANTHER" id="PTHR34310">
    <property type="entry name" value="DUF427 DOMAIN PROTEIN (AFU_ORTHOLOGUE AFUA_3G02220)"/>
    <property type="match status" value="1"/>
</dbReference>
<proteinExistence type="predicted"/>
<dbReference type="Pfam" id="PF04248">
    <property type="entry name" value="NTP_transf_9"/>
    <property type="match status" value="2"/>
</dbReference>
<sequence>MPYDGTFNWEPSRRWVRGVKGGTTVVDSKAPLLVWEPDYPVPRYAFPIEDVRTDLLTPAKDRPDHFDLTVDGQTLPDAAFVHPRLPGHLSIAWFRHAVPVLDHWYEEEEEIFVHPRDPYKRVDPIPSSRHVRVEIGGRVVADTRAPVLLYETGLPTRYYVPPGDVDFSLLEPTDSSTRCPYKGEASYWSLREPVEGVPADVAWAYHDPIPAAAPIKDHVAFYNEFVDIIVDGVKEERPETVFSKR</sequence>
<dbReference type="InterPro" id="IPR007361">
    <property type="entry name" value="DUF427"/>
</dbReference>
<dbReference type="RefSeq" id="WP_155359896.1">
    <property type="nucleotide sequence ID" value="NZ_BAAAHL010000007.1"/>
</dbReference>
<reference evidence="2 3" key="1">
    <citation type="submission" date="2019-10" db="EMBL/GenBank/DDBJ databases">
        <title>Whole genome shotgun sequence of Acrocarpospora macrocephala NBRC 16266.</title>
        <authorList>
            <person name="Ichikawa N."/>
            <person name="Kimura A."/>
            <person name="Kitahashi Y."/>
            <person name="Komaki H."/>
            <person name="Oguchi A."/>
        </authorList>
    </citation>
    <scope>NUCLEOTIDE SEQUENCE [LARGE SCALE GENOMIC DNA]</scope>
    <source>
        <strain evidence="2 3">NBRC 16266</strain>
    </source>
</reference>
<dbReference type="AlphaFoldDB" id="A0A5M3X160"/>
<protein>
    <recommendedName>
        <fullName evidence="1">DUF427 domain-containing protein</fullName>
    </recommendedName>
</protein>
<gene>
    <name evidence="2" type="ORF">Amac_083270</name>
</gene>
<feature type="domain" description="DUF427" evidence="1">
    <location>
        <begin position="19"/>
        <end position="83"/>
    </location>
</feature>
<keyword evidence="3" id="KW-1185">Reference proteome</keyword>
<dbReference type="Proteomes" id="UP000331127">
    <property type="component" value="Unassembled WGS sequence"/>
</dbReference>
<evidence type="ECO:0000259" key="1">
    <source>
        <dbReference type="Pfam" id="PF04248"/>
    </source>
</evidence>
<dbReference type="InterPro" id="IPR038694">
    <property type="entry name" value="DUF427_sf"/>
</dbReference>
<organism evidence="2 3">
    <name type="scientific">Acrocarpospora macrocephala</name>
    <dbReference type="NCBI Taxonomy" id="150177"/>
    <lineage>
        <taxon>Bacteria</taxon>
        <taxon>Bacillati</taxon>
        <taxon>Actinomycetota</taxon>
        <taxon>Actinomycetes</taxon>
        <taxon>Streptosporangiales</taxon>
        <taxon>Streptosporangiaceae</taxon>
        <taxon>Acrocarpospora</taxon>
    </lineage>
</organism>
<dbReference type="EMBL" id="BLAE01000064">
    <property type="protein sequence ID" value="GES14730.1"/>
    <property type="molecule type" value="Genomic_DNA"/>
</dbReference>
<evidence type="ECO:0000313" key="3">
    <source>
        <dbReference type="Proteomes" id="UP000331127"/>
    </source>
</evidence>
<feature type="domain" description="DUF427" evidence="1">
    <location>
        <begin position="131"/>
        <end position="224"/>
    </location>
</feature>
<dbReference type="PANTHER" id="PTHR34310:SF9">
    <property type="entry name" value="BLR5716 PROTEIN"/>
    <property type="match status" value="1"/>
</dbReference>
<comment type="caution">
    <text evidence="2">The sequence shown here is derived from an EMBL/GenBank/DDBJ whole genome shotgun (WGS) entry which is preliminary data.</text>
</comment>